<feature type="transmembrane region" description="Helical" evidence="2">
    <location>
        <begin position="35"/>
        <end position="56"/>
    </location>
</feature>
<evidence type="ECO:0000256" key="2">
    <source>
        <dbReference type="SAM" id="Phobius"/>
    </source>
</evidence>
<name>A0ABZ2IZ58_9BACT</name>
<evidence type="ECO:0000313" key="3">
    <source>
        <dbReference type="EMBL" id="WWX22229.1"/>
    </source>
</evidence>
<accession>A0ABZ2IZ58</accession>
<dbReference type="RefSeq" id="WP_338667924.1">
    <property type="nucleotide sequence ID" value="NZ_CP146609.1"/>
</dbReference>
<feature type="transmembrane region" description="Helical" evidence="2">
    <location>
        <begin position="6"/>
        <end position="28"/>
    </location>
</feature>
<proteinExistence type="predicted"/>
<evidence type="ECO:0000313" key="4">
    <source>
        <dbReference type="Proteomes" id="UP001385389"/>
    </source>
</evidence>
<organism evidence="3 4">
    <name type="scientific">Pseudodesulfovibrio methanolicus</name>
    <dbReference type="NCBI Taxonomy" id="3126690"/>
    <lineage>
        <taxon>Bacteria</taxon>
        <taxon>Pseudomonadati</taxon>
        <taxon>Thermodesulfobacteriota</taxon>
        <taxon>Desulfovibrionia</taxon>
        <taxon>Desulfovibrionales</taxon>
        <taxon>Desulfovibrionaceae</taxon>
    </lineage>
</organism>
<keyword evidence="4" id="KW-1185">Reference proteome</keyword>
<dbReference type="EMBL" id="CP146609">
    <property type="protein sequence ID" value="WWX22229.1"/>
    <property type="molecule type" value="Genomic_DNA"/>
</dbReference>
<feature type="region of interest" description="Disordered" evidence="1">
    <location>
        <begin position="214"/>
        <end position="253"/>
    </location>
</feature>
<keyword evidence="2" id="KW-0812">Transmembrane</keyword>
<feature type="transmembrane region" description="Helical" evidence="2">
    <location>
        <begin position="62"/>
        <end position="95"/>
    </location>
</feature>
<reference evidence="3 4" key="1">
    <citation type="submission" date="2024-03" db="EMBL/GenBank/DDBJ databases">
        <title>Phenotype and Genome Characterization of a Sulfate-Reducing Bacterium Pseudodesulfovibrio sp. strain 5S69, isolated from Petroleum Reservoir in Tatarstan (Russia).</title>
        <authorList>
            <person name="Bidzhieva S.K."/>
            <person name="Kadnikov V."/>
            <person name="Tourova T.P."/>
            <person name="Samigullina S.R."/>
            <person name="Sokolova D.S."/>
            <person name="Poltaraus A.B."/>
            <person name="Avtukh A.N."/>
            <person name="Tereshina V.M."/>
            <person name="Mardanov A.V."/>
            <person name="Nazina T.N."/>
        </authorList>
    </citation>
    <scope>NUCLEOTIDE SEQUENCE [LARGE SCALE GENOMIC DNA]</scope>
    <source>
        <strain evidence="3 4">5S69</strain>
    </source>
</reference>
<feature type="transmembrane region" description="Helical" evidence="2">
    <location>
        <begin position="107"/>
        <end position="131"/>
    </location>
</feature>
<keyword evidence="2" id="KW-1133">Transmembrane helix</keyword>
<evidence type="ECO:0000256" key="1">
    <source>
        <dbReference type="SAM" id="MobiDB-lite"/>
    </source>
</evidence>
<gene>
    <name evidence="3" type="ORF">V8V93_17500</name>
</gene>
<feature type="transmembrane region" description="Helical" evidence="2">
    <location>
        <begin position="191"/>
        <end position="209"/>
    </location>
</feature>
<evidence type="ECO:0008006" key="5">
    <source>
        <dbReference type="Google" id="ProtNLM"/>
    </source>
</evidence>
<keyword evidence="2" id="KW-0472">Membrane</keyword>
<dbReference type="Proteomes" id="UP001385389">
    <property type="component" value="Chromosome"/>
</dbReference>
<protein>
    <recommendedName>
        <fullName evidence="5">DUF4203 domain-containing protein</fullName>
    </recommendedName>
</protein>
<sequence length="253" mass="25997">MELNALLQQGGILFLTVMLAGGTALNYFGLRLQYIALFLAGALFGTFLGSGGSILSGHDGLAAVLITLFTALACGLLTVFLTRFTVFILGGFIGALLAASTGHGEPLILALAGFACGTLTAALLDLGIILITSFSGSLLMFHGLVNLHSLATDGHTASVSGATLNYAERLIEAVSRDGLQGLDRTFQGDGWLLGLLFLSGALVQFGVNARRKKPAPVRGMGAGDTGPAAADTRNPTLSGGRYPEEVTPGSQVE</sequence>